<sequence>MTVLDLLVLAEVLMRLMSRIIEIFLMIRDALQTRKGKERSQ</sequence>
<dbReference type="RefSeq" id="WP_015759991.1">
    <property type="nucleotide sequence ID" value="NZ_BQNE01000002.1"/>
</dbReference>
<evidence type="ECO:0000313" key="1">
    <source>
        <dbReference type="EMBL" id="VYT62018.1"/>
    </source>
</evidence>
<organism evidence="1">
    <name type="scientific">Eggerthella lenta</name>
    <name type="common">Eubacterium lentum</name>
    <dbReference type="NCBI Taxonomy" id="84112"/>
    <lineage>
        <taxon>Bacteria</taxon>
        <taxon>Bacillati</taxon>
        <taxon>Actinomycetota</taxon>
        <taxon>Coriobacteriia</taxon>
        <taxon>Eggerthellales</taxon>
        <taxon>Eggerthellaceae</taxon>
        <taxon>Eggerthella</taxon>
    </lineage>
</organism>
<reference evidence="1" key="1">
    <citation type="submission" date="2019-11" db="EMBL/GenBank/DDBJ databases">
        <authorList>
            <person name="Feng L."/>
        </authorList>
    </citation>
    <scope>NUCLEOTIDE SEQUENCE</scope>
    <source>
        <strain evidence="1">ElentaLFYP107</strain>
    </source>
</reference>
<protein>
    <submittedName>
        <fullName evidence="1">Uncharacterized protein</fullName>
    </submittedName>
</protein>
<proteinExistence type="predicted"/>
<dbReference type="GeneID" id="78772822"/>
<gene>
    <name evidence="1" type="ORF">ELLFYP107_01110</name>
</gene>
<dbReference type="EMBL" id="CACRTT010000002">
    <property type="protein sequence ID" value="VYT62018.1"/>
    <property type="molecule type" value="Genomic_DNA"/>
</dbReference>
<name>A0A6N2Y8W1_EGGLN</name>
<dbReference type="AlphaFoldDB" id="A0A6N2Y8W1"/>
<accession>A0A6N2Y8W1</accession>